<feature type="compositionally biased region" description="Polar residues" evidence="1">
    <location>
        <begin position="816"/>
        <end position="826"/>
    </location>
</feature>
<dbReference type="AlphaFoldDB" id="A0AA38YCX0"/>
<accession>A0AA38YCX0</accession>
<dbReference type="InterPro" id="IPR010730">
    <property type="entry name" value="HET"/>
</dbReference>
<dbReference type="Pfam" id="PF06985">
    <property type="entry name" value="HET"/>
    <property type="match status" value="1"/>
</dbReference>
<feature type="compositionally biased region" description="Polar residues" evidence="1">
    <location>
        <begin position="394"/>
        <end position="404"/>
    </location>
</feature>
<reference evidence="3" key="1">
    <citation type="submission" date="2022-10" db="EMBL/GenBank/DDBJ databases">
        <title>Culturing micro-colonial fungi from biological soil crusts in the Mojave desert and describing Neophaeococcomyces mojavensis, and introducing the new genera and species Taxawa tesnikishii.</title>
        <authorList>
            <person name="Kurbessoian T."/>
            <person name="Stajich J.E."/>
        </authorList>
    </citation>
    <scope>NUCLEOTIDE SEQUENCE</scope>
    <source>
        <strain evidence="3">TK_35</strain>
    </source>
</reference>
<evidence type="ECO:0000313" key="3">
    <source>
        <dbReference type="EMBL" id="KAJ9644435.1"/>
    </source>
</evidence>
<name>A0AA38YCX0_9EURO</name>
<proteinExistence type="predicted"/>
<dbReference type="PANTHER" id="PTHR24148:SF64">
    <property type="entry name" value="HETEROKARYON INCOMPATIBILITY DOMAIN-CONTAINING PROTEIN"/>
    <property type="match status" value="1"/>
</dbReference>
<dbReference type="PANTHER" id="PTHR24148">
    <property type="entry name" value="ANKYRIN REPEAT DOMAIN-CONTAINING PROTEIN 39 HOMOLOG-RELATED"/>
    <property type="match status" value="1"/>
</dbReference>
<keyword evidence="4" id="KW-1185">Reference proteome</keyword>
<protein>
    <recommendedName>
        <fullName evidence="2">Heterokaryon incompatibility domain-containing protein</fullName>
    </recommendedName>
</protein>
<sequence>MAEKFKVGENYALIGTYEYDMLDEDQIRLLRLFPETSHGGTKSPLQGELQTYRLTIPVIEAAKQENDVDNGWGLEDAKVIDEAPEYDALSYTWENVSYRNEDEVEDSLEKKTKTTEVINIVENEQSKGTIVIGPNLASALRRFRKEIDPEYPLWLWIDSICITQNSPRHNTEKSGQIQKMADIYQEATKVRVWLGEEDEDSNKACNFIKEILSFRKFNELCRSAEFATKWNAFRNLMQRPWFKRRWIVQEVAFAQQAEVYCGRDKLSWDELASAMSLFATKGHELRKIFQKSEKYCYNADHLGEIDAYGAKTLVDTIESMFRKSEDGYIMENLLSLEAVLTNLAAFDAQRPHDYIYAVMRLSNDAIPVSELSARSPVCSPKLPTEGFARHLGKQSGQLSKTPFSSDGHYHHSPERINHSPAVPTVNIPHTPDMNPNWDDLRGDHSRGRPRSRTPPHAKLLGVEPHRRTRSRSREPSRAAARKDAERGFRIPPKNFVVNYERSLFSLCVEVMNFIVSRTKSIDMICKPWVPNLSGDQSFFSAIHEIHEHDTVTMPSWIASLDKRAFSWNPTDNGYSYSRIAADPLVGTQLNGMKPYSASGIVPVPNEYLPCAGSSKLIDGRILKAHGFVLDTIDKHGSPAHNAVIPSKWLEIVDWKEAKRPSPEMSAPPEAFWRTLVANRASSDSPKPPEGHWRFATRWIFTRRPKDGNLDTGALLRDISGNVATPIVPFLHRLRAVIWNRSLIKTKGPDPQSLGFLGLAPPDSEAGDIVCILEGCSVPVVLRRKTRTPHASLPKVSKRGGRTRGSLPPGGGGIKPNMQNTSATMASQDVGGGGLHGSQDSETQREQIEYSFIGECYIHGMMDGEAFDVQKRFKLASKEFRIGCVATECNCDKCDPTKSRKSS</sequence>
<evidence type="ECO:0000259" key="2">
    <source>
        <dbReference type="Pfam" id="PF06985"/>
    </source>
</evidence>
<comment type="caution">
    <text evidence="3">The sequence shown here is derived from an EMBL/GenBank/DDBJ whole genome shotgun (WGS) entry which is preliminary data.</text>
</comment>
<dbReference type="InterPro" id="IPR052895">
    <property type="entry name" value="HetReg/Transcr_Mod"/>
</dbReference>
<organism evidence="3 4">
    <name type="scientific">Knufia peltigerae</name>
    <dbReference type="NCBI Taxonomy" id="1002370"/>
    <lineage>
        <taxon>Eukaryota</taxon>
        <taxon>Fungi</taxon>
        <taxon>Dikarya</taxon>
        <taxon>Ascomycota</taxon>
        <taxon>Pezizomycotina</taxon>
        <taxon>Eurotiomycetes</taxon>
        <taxon>Chaetothyriomycetidae</taxon>
        <taxon>Chaetothyriales</taxon>
        <taxon>Trichomeriaceae</taxon>
        <taxon>Knufia</taxon>
    </lineage>
</organism>
<feature type="region of interest" description="Disordered" evidence="1">
    <location>
        <begin position="788"/>
        <end position="842"/>
    </location>
</feature>
<feature type="compositionally biased region" description="Basic and acidic residues" evidence="1">
    <location>
        <begin position="407"/>
        <end position="417"/>
    </location>
</feature>
<evidence type="ECO:0000256" key="1">
    <source>
        <dbReference type="SAM" id="MobiDB-lite"/>
    </source>
</evidence>
<feature type="region of interest" description="Disordered" evidence="1">
    <location>
        <begin position="393"/>
        <end position="485"/>
    </location>
</feature>
<dbReference type="EMBL" id="JAPDRN010000006">
    <property type="protein sequence ID" value="KAJ9644435.1"/>
    <property type="molecule type" value="Genomic_DNA"/>
</dbReference>
<dbReference type="Proteomes" id="UP001172681">
    <property type="component" value="Unassembled WGS sequence"/>
</dbReference>
<feature type="domain" description="Heterokaryon incompatibility" evidence="2">
    <location>
        <begin position="86"/>
        <end position="250"/>
    </location>
</feature>
<evidence type="ECO:0000313" key="4">
    <source>
        <dbReference type="Proteomes" id="UP001172681"/>
    </source>
</evidence>
<feature type="compositionally biased region" description="Basic and acidic residues" evidence="1">
    <location>
        <begin position="471"/>
        <end position="485"/>
    </location>
</feature>
<gene>
    <name evidence="3" type="ORF">H2204_001787</name>
</gene>